<evidence type="ECO:0000313" key="2">
    <source>
        <dbReference type="Proteomes" id="UP000828390"/>
    </source>
</evidence>
<sequence length="56" mass="6118">MTLTTFCTGAGVVENHSANGIPFGPVMVPRITLPETRFPNIFSFKAIRRVAKALKN</sequence>
<proteinExistence type="predicted"/>
<protein>
    <submittedName>
        <fullName evidence="1">Uncharacterized protein</fullName>
    </submittedName>
</protein>
<name>A0A9D4NLN1_DREPO</name>
<keyword evidence="2" id="KW-1185">Reference proteome</keyword>
<gene>
    <name evidence="1" type="ORF">DPMN_020723</name>
</gene>
<accession>A0A9D4NLN1</accession>
<organism evidence="1 2">
    <name type="scientific">Dreissena polymorpha</name>
    <name type="common">Zebra mussel</name>
    <name type="synonym">Mytilus polymorpha</name>
    <dbReference type="NCBI Taxonomy" id="45954"/>
    <lineage>
        <taxon>Eukaryota</taxon>
        <taxon>Metazoa</taxon>
        <taxon>Spiralia</taxon>
        <taxon>Lophotrochozoa</taxon>
        <taxon>Mollusca</taxon>
        <taxon>Bivalvia</taxon>
        <taxon>Autobranchia</taxon>
        <taxon>Heteroconchia</taxon>
        <taxon>Euheterodonta</taxon>
        <taxon>Imparidentia</taxon>
        <taxon>Neoheterodontei</taxon>
        <taxon>Myida</taxon>
        <taxon>Dreissenoidea</taxon>
        <taxon>Dreissenidae</taxon>
        <taxon>Dreissena</taxon>
    </lineage>
</organism>
<dbReference type="EMBL" id="JAIWYP010000001">
    <property type="protein sequence ID" value="KAH3896546.1"/>
    <property type="molecule type" value="Genomic_DNA"/>
</dbReference>
<reference evidence="1" key="2">
    <citation type="submission" date="2020-11" db="EMBL/GenBank/DDBJ databases">
        <authorList>
            <person name="McCartney M.A."/>
            <person name="Auch B."/>
            <person name="Kono T."/>
            <person name="Mallez S."/>
            <person name="Becker A."/>
            <person name="Gohl D.M."/>
            <person name="Silverstein K.A.T."/>
            <person name="Koren S."/>
            <person name="Bechman K.B."/>
            <person name="Herman A."/>
            <person name="Abrahante J.E."/>
            <person name="Garbe J."/>
        </authorList>
    </citation>
    <scope>NUCLEOTIDE SEQUENCE</scope>
    <source>
        <strain evidence="1">Duluth1</strain>
        <tissue evidence="1">Whole animal</tissue>
    </source>
</reference>
<dbReference type="AlphaFoldDB" id="A0A9D4NLN1"/>
<evidence type="ECO:0000313" key="1">
    <source>
        <dbReference type="EMBL" id="KAH3896546.1"/>
    </source>
</evidence>
<reference evidence="1" key="1">
    <citation type="journal article" date="2019" name="bioRxiv">
        <title>The Genome of the Zebra Mussel, Dreissena polymorpha: A Resource for Invasive Species Research.</title>
        <authorList>
            <person name="McCartney M.A."/>
            <person name="Auch B."/>
            <person name="Kono T."/>
            <person name="Mallez S."/>
            <person name="Zhang Y."/>
            <person name="Obille A."/>
            <person name="Becker A."/>
            <person name="Abrahante J.E."/>
            <person name="Garbe J."/>
            <person name="Badalamenti J.P."/>
            <person name="Herman A."/>
            <person name="Mangelson H."/>
            <person name="Liachko I."/>
            <person name="Sullivan S."/>
            <person name="Sone E.D."/>
            <person name="Koren S."/>
            <person name="Silverstein K.A.T."/>
            <person name="Beckman K.B."/>
            <person name="Gohl D.M."/>
        </authorList>
    </citation>
    <scope>NUCLEOTIDE SEQUENCE</scope>
    <source>
        <strain evidence="1">Duluth1</strain>
        <tissue evidence="1">Whole animal</tissue>
    </source>
</reference>
<dbReference type="Proteomes" id="UP000828390">
    <property type="component" value="Unassembled WGS sequence"/>
</dbReference>
<comment type="caution">
    <text evidence="1">The sequence shown here is derived from an EMBL/GenBank/DDBJ whole genome shotgun (WGS) entry which is preliminary data.</text>
</comment>